<dbReference type="InterPro" id="IPR015797">
    <property type="entry name" value="NUDIX_hydrolase-like_dom_sf"/>
</dbReference>
<dbReference type="InterPro" id="IPR020084">
    <property type="entry name" value="NUDIX_hydrolase_CS"/>
</dbReference>
<protein>
    <submittedName>
        <fullName evidence="4">ADP-sugar pyrophosphatase-like</fullName>
    </submittedName>
</protein>
<dbReference type="Proteomes" id="UP000694865">
    <property type="component" value="Unplaced"/>
</dbReference>
<dbReference type="PROSITE" id="PS00893">
    <property type="entry name" value="NUDIX_BOX"/>
    <property type="match status" value="1"/>
</dbReference>
<accession>A0ABM0GY48</accession>
<dbReference type="GeneID" id="100371378"/>
<feature type="domain" description="Nudix hydrolase" evidence="2">
    <location>
        <begin position="61"/>
        <end position="201"/>
    </location>
</feature>
<keyword evidence="3" id="KW-1185">Reference proteome</keyword>
<dbReference type="Gene3D" id="3.90.79.10">
    <property type="entry name" value="Nucleoside Triphosphate Pyrophosphohydrolase"/>
    <property type="match status" value="1"/>
</dbReference>
<organism evidence="3 4">
    <name type="scientific">Saccoglossus kowalevskii</name>
    <name type="common">Acorn worm</name>
    <dbReference type="NCBI Taxonomy" id="10224"/>
    <lineage>
        <taxon>Eukaryota</taxon>
        <taxon>Metazoa</taxon>
        <taxon>Hemichordata</taxon>
        <taxon>Enteropneusta</taxon>
        <taxon>Harrimaniidae</taxon>
        <taxon>Saccoglossus</taxon>
    </lineage>
</organism>
<reference evidence="4" key="1">
    <citation type="submission" date="2025-08" db="UniProtKB">
        <authorList>
            <consortium name="RefSeq"/>
        </authorList>
    </citation>
    <scope>IDENTIFICATION</scope>
    <source>
        <tissue evidence="4">Testes</tissue>
    </source>
</reference>
<dbReference type="PANTHER" id="PTHR11839:SF1">
    <property type="entry name" value="ADP-SUGAR PYROPHOSPHATASE"/>
    <property type="match status" value="1"/>
</dbReference>
<dbReference type="PANTHER" id="PTHR11839">
    <property type="entry name" value="UDP/ADP-SUGAR PYROPHOSPHATASE"/>
    <property type="match status" value="1"/>
</dbReference>
<dbReference type="RefSeq" id="XP_002739948.1">
    <property type="nucleotide sequence ID" value="XM_002739902.2"/>
</dbReference>
<dbReference type="CDD" id="cd18888">
    <property type="entry name" value="NUDIX_ADPRase_Nudt5"/>
    <property type="match status" value="1"/>
</dbReference>
<evidence type="ECO:0000256" key="1">
    <source>
        <dbReference type="ARBA" id="ARBA00022801"/>
    </source>
</evidence>
<dbReference type="PROSITE" id="PS51462">
    <property type="entry name" value="NUDIX"/>
    <property type="match status" value="1"/>
</dbReference>
<gene>
    <name evidence="4" type="primary">LOC100371378</name>
</gene>
<evidence type="ECO:0000313" key="4">
    <source>
        <dbReference type="RefSeq" id="XP_002739948.1"/>
    </source>
</evidence>
<keyword evidence="1" id="KW-0378">Hydrolase</keyword>
<proteinExistence type="predicted"/>
<sequence>MTDNYPNNEELGEKRRKCEFIKQEMLCTGNWLSLHKTTYQDPMGREQTWETVERTTRRENYKTDAVCIVAILKRLLHYDCIVLVKQYRPPMKCYTVEFPAGLLDPNESIEDTAKRELKEETGYTGKVRHSGLASALDPGVSNGIAAQITIHIDGDDPINKKPTQRTEDGEFIEVLHVPVYDLLKKLQVLSKEDDIVIDSRVYAYALGLSQSYELLHCKKI</sequence>
<dbReference type="InterPro" id="IPR000086">
    <property type="entry name" value="NUDIX_hydrolase_dom"/>
</dbReference>
<evidence type="ECO:0000313" key="3">
    <source>
        <dbReference type="Proteomes" id="UP000694865"/>
    </source>
</evidence>
<dbReference type="SUPFAM" id="SSF55811">
    <property type="entry name" value="Nudix"/>
    <property type="match status" value="1"/>
</dbReference>
<evidence type="ECO:0000259" key="2">
    <source>
        <dbReference type="PROSITE" id="PS51462"/>
    </source>
</evidence>
<name>A0ABM0GY48_SACKO</name>
<dbReference type="Pfam" id="PF00293">
    <property type="entry name" value="NUDIX"/>
    <property type="match status" value="1"/>
</dbReference>